<name>A0A835YPL4_9CHLO</name>
<comment type="caution">
    <text evidence="1">The sequence shown here is derived from an EMBL/GenBank/DDBJ whole genome shotgun (WGS) entry which is preliminary data.</text>
</comment>
<dbReference type="Proteomes" id="UP000612055">
    <property type="component" value="Unassembled WGS sequence"/>
</dbReference>
<dbReference type="EMBL" id="JAEHOE010000001">
    <property type="protein sequence ID" value="KAG2502250.1"/>
    <property type="molecule type" value="Genomic_DNA"/>
</dbReference>
<organism evidence="1 2">
    <name type="scientific">Edaphochlamys debaryana</name>
    <dbReference type="NCBI Taxonomy" id="47281"/>
    <lineage>
        <taxon>Eukaryota</taxon>
        <taxon>Viridiplantae</taxon>
        <taxon>Chlorophyta</taxon>
        <taxon>core chlorophytes</taxon>
        <taxon>Chlorophyceae</taxon>
        <taxon>CS clade</taxon>
        <taxon>Chlamydomonadales</taxon>
        <taxon>Chlamydomonadales incertae sedis</taxon>
        <taxon>Edaphochlamys</taxon>
    </lineage>
</organism>
<accession>A0A835YPL4</accession>
<dbReference type="PANTHER" id="PTHR33874:SF4">
    <property type="entry name" value="EXPRESSED PROTEIN"/>
    <property type="match status" value="1"/>
</dbReference>
<sequence length="124" mass="14154">MPEDAASADALSEGLGLENGEEDDFVLLEKQDAVESMAFYIAACVMDMPEAQQLTPKQLQAALLDALRTLKRNRFQRACSWGRRIYRWSMTTYSAVQFYQNPWLMRALVTALWATSRVSMRLLL</sequence>
<evidence type="ECO:0000313" key="1">
    <source>
        <dbReference type="EMBL" id="KAG2502250.1"/>
    </source>
</evidence>
<evidence type="ECO:0000313" key="2">
    <source>
        <dbReference type="Proteomes" id="UP000612055"/>
    </source>
</evidence>
<dbReference type="PANTHER" id="PTHR33874">
    <property type="entry name" value="RING FINGER PROTEIN"/>
    <property type="match status" value="1"/>
</dbReference>
<protein>
    <submittedName>
        <fullName evidence="1">Uncharacterized protein</fullName>
    </submittedName>
</protein>
<dbReference type="OrthoDB" id="2014733at2759"/>
<gene>
    <name evidence="1" type="ORF">HYH03_000736</name>
</gene>
<proteinExistence type="predicted"/>
<dbReference type="AlphaFoldDB" id="A0A835YPL4"/>
<keyword evidence="2" id="KW-1185">Reference proteome</keyword>
<reference evidence="1" key="1">
    <citation type="journal article" date="2020" name="bioRxiv">
        <title>Comparative genomics of Chlamydomonas.</title>
        <authorList>
            <person name="Craig R.J."/>
            <person name="Hasan A.R."/>
            <person name="Ness R.W."/>
            <person name="Keightley P.D."/>
        </authorList>
    </citation>
    <scope>NUCLEOTIDE SEQUENCE</scope>
    <source>
        <strain evidence="1">CCAP 11/70</strain>
    </source>
</reference>